<comment type="caution">
    <text evidence="1">The sequence shown here is derived from an EMBL/GenBank/DDBJ whole genome shotgun (WGS) entry which is preliminary data.</text>
</comment>
<keyword evidence="2" id="KW-1185">Reference proteome</keyword>
<evidence type="ECO:0000313" key="1">
    <source>
        <dbReference type="EMBL" id="KAI7991316.1"/>
    </source>
</evidence>
<protein>
    <submittedName>
        <fullName evidence="1">Uncharacterized protein</fullName>
    </submittedName>
</protein>
<organism evidence="1 2">
    <name type="scientific">Camellia lanceoleosa</name>
    <dbReference type="NCBI Taxonomy" id="1840588"/>
    <lineage>
        <taxon>Eukaryota</taxon>
        <taxon>Viridiplantae</taxon>
        <taxon>Streptophyta</taxon>
        <taxon>Embryophyta</taxon>
        <taxon>Tracheophyta</taxon>
        <taxon>Spermatophyta</taxon>
        <taxon>Magnoliopsida</taxon>
        <taxon>eudicotyledons</taxon>
        <taxon>Gunneridae</taxon>
        <taxon>Pentapetalae</taxon>
        <taxon>asterids</taxon>
        <taxon>Ericales</taxon>
        <taxon>Theaceae</taxon>
        <taxon>Camellia</taxon>
    </lineage>
</organism>
<sequence length="108" mass="12236">MGAREQHRDNGDSIFIGIRRRRGFSGQVPARQAPVHRPTLRHATQGLRPRSPQDGCPRSLRRHHRSHAIPSSSWTLSLCPLSGLRLGLMLRLMLMSIWLIILRLTSSS</sequence>
<accession>A0ACC0FRE4</accession>
<name>A0ACC0FRE4_9ERIC</name>
<dbReference type="EMBL" id="CM045770">
    <property type="protein sequence ID" value="KAI7991316.1"/>
    <property type="molecule type" value="Genomic_DNA"/>
</dbReference>
<proteinExistence type="predicted"/>
<evidence type="ECO:0000313" key="2">
    <source>
        <dbReference type="Proteomes" id="UP001060215"/>
    </source>
</evidence>
<gene>
    <name evidence="1" type="ORF">LOK49_LG12G00490</name>
</gene>
<reference evidence="1 2" key="1">
    <citation type="journal article" date="2022" name="Plant J.">
        <title>Chromosome-level genome of Camellia lanceoleosa provides a valuable resource for understanding genome evolution and self-incompatibility.</title>
        <authorList>
            <person name="Gong W."/>
            <person name="Xiao S."/>
            <person name="Wang L."/>
            <person name="Liao Z."/>
            <person name="Chang Y."/>
            <person name="Mo W."/>
            <person name="Hu G."/>
            <person name="Li W."/>
            <person name="Zhao G."/>
            <person name="Zhu H."/>
            <person name="Hu X."/>
            <person name="Ji K."/>
            <person name="Xiang X."/>
            <person name="Song Q."/>
            <person name="Yuan D."/>
            <person name="Jin S."/>
            <person name="Zhang L."/>
        </authorList>
    </citation>
    <scope>NUCLEOTIDE SEQUENCE [LARGE SCALE GENOMIC DNA]</scope>
    <source>
        <strain evidence="1">SQ_2022a</strain>
    </source>
</reference>
<dbReference type="Proteomes" id="UP001060215">
    <property type="component" value="Chromosome 13"/>
</dbReference>